<gene>
    <name evidence="2" type="ORF">ACTOB_007864</name>
</gene>
<dbReference type="Pfam" id="PF01928">
    <property type="entry name" value="CYTH"/>
    <property type="match status" value="1"/>
</dbReference>
<dbReference type="InterPro" id="IPR008173">
    <property type="entry name" value="Adenylyl_cyclase_CyaB"/>
</dbReference>
<keyword evidence="3" id="KW-1185">Reference proteome</keyword>
<accession>A0ABY8WFT3</accession>
<dbReference type="PROSITE" id="PS51707">
    <property type="entry name" value="CYTH"/>
    <property type="match status" value="1"/>
</dbReference>
<evidence type="ECO:0000259" key="1">
    <source>
        <dbReference type="PROSITE" id="PS51707"/>
    </source>
</evidence>
<dbReference type="CDD" id="cd07890">
    <property type="entry name" value="CYTH-like_AC_IV-like"/>
    <property type="match status" value="1"/>
</dbReference>
<evidence type="ECO:0000313" key="2">
    <source>
        <dbReference type="EMBL" id="WIM95735.1"/>
    </source>
</evidence>
<proteinExistence type="predicted"/>
<dbReference type="Gene3D" id="2.40.320.10">
    <property type="entry name" value="Hypothetical Protein Pfu-838710-001"/>
    <property type="match status" value="1"/>
</dbReference>
<dbReference type="SUPFAM" id="SSF55154">
    <property type="entry name" value="CYTH-like phosphatases"/>
    <property type="match status" value="1"/>
</dbReference>
<dbReference type="PANTHER" id="PTHR21028">
    <property type="entry name" value="SI:CH211-156B7.4"/>
    <property type="match status" value="1"/>
</dbReference>
<organism evidence="2 3">
    <name type="scientific">Actinoplanes oblitus</name>
    <dbReference type="NCBI Taxonomy" id="3040509"/>
    <lineage>
        <taxon>Bacteria</taxon>
        <taxon>Bacillati</taxon>
        <taxon>Actinomycetota</taxon>
        <taxon>Actinomycetes</taxon>
        <taxon>Micromonosporales</taxon>
        <taxon>Micromonosporaceae</taxon>
        <taxon>Actinoplanes</taxon>
    </lineage>
</organism>
<dbReference type="EMBL" id="CP126980">
    <property type="protein sequence ID" value="WIM95735.1"/>
    <property type="molecule type" value="Genomic_DNA"/>
</dbReference>
<evidence type="ECO:0000313" key="3">
    <source>
        <dbReference type="Proteomes" id="UP001240150"/>
    </source>
</evidence>
<name>A0ABY8WFT3_9ACTN</name>
<sequence>MSGEIEVKYRVLDRDGLLKALAAEEIILSPGSYQDDQAYAPTGWQPGQPRIGVTFVRLRTQDGQCTFTTKTPVDNVLACQEHETVVADREAMHHAIMAMGYRPTVRVAKSRRTARVGAYSLCLDEVDGVGTFMEVEAVSAHVEGMAEVQAELSAWVDSLGVDVERTGATYDQLVQSASVRA</sequence>
<dbReference type="Proteomes" id="UP001240150">
    <property type="component" value="Chromosome"/>
</dbReference>
<dbReference type="PANTHER" id="PTHR21028:SF2">
    <property type="entry name" value="CYTH DOMAIN-CONTAINING PROTEIN"/>
    <property type="match status" value="1"/>
</dbReference>
<feature type="domain" description="CYTH" evidence="1">
    <location>
        <begin position="2"/>
        <end position="176"/>
    </location>
</feature>
<dbReference type="InterPro" id="IPR033469">
    <property type="entry name" value="CYTH-like_dom_sf"/>
</dbReference>
<reference evidence="2 3" key="1">
    <citation type="submission" date="2023-06" db="EMBL/GenBank/DDBJ databases">
        <authorList>
            <person name="Yushchuk O."/>
            <person name="Binda E."/>
            <person name="Ruckert-Reed C."/>
            <person name="Fedorenko V."/>
            <person name="Kalinowski J."/>
            <person name="Marinelli F."/>
        </authorList>
    </citation>
    <scope>NUCLEOTIDE SEQUENCE [LARGE SCALE GENOMIC DNA]</scope>
    <source>
        <strain evidence="2 3">NRRL 3884</strain>
    </source>
</reference>
<dbReference type="InterPro" id="IPR023577">
    <property type="entry name" value="CYTH_domain"/>
</dbReference>
<protein>
    <submittedName>
        <fullName evidence="2">Class IV adenylate cyclase</fullName>
    </submittedName>
</protein>
<dbReference type="RefSeq" id="WP_284917047.1">
    <property type="nucleotide sequence ID" value="NZ_CP126980.1"/>
</dbReference>